<accession>A0A9W9W3L8</accession>
<feature type="compositionally biased region" description="Low complexity" evidence="1">
    <location>
        <begin position="62"/>
        <end position="81"/>
    </location>
</feature>
<evidence type="ECO:0000256" key="1">
    <source>
        <dbReference type="SAM" id="MobiDB-lite"/>
    </source>
</evidence>
<keyword evidence="3" id="KW-1185">Reference proteome</keyword>
<gene>
    <name evidence="2" type="ORF">N7509_006001</name>
</gene>
<organism evidence="2 3">
    <name type="scientific">Penicillium cosmopolitanum</name>
    <dbReference type="NCBI Taxonomy" id="1131564"/>
    <lineage>
        <taxon>Eukaryota</taxon>
        <taxon>Fungi</taxon>
        <taxon>Dikarya</taxon>
        <taxon>Ascomycota</taxon>
        <taxon>Pezizomycotina</taxon>
        <taxon>Eurotiomycetes</taxon>
        <taxon>Eurotiomycetidae</taxon>
        <taxon>Eurotiales</taxon>
        <taxon>Aspergillaceae</taxon>
        <taxon>Penicillium</taxon>
    </lineage>
</organism>
<dbReference type="PANTHER" id="PTHR38116">
    <property type="entry name" value="CHROMOSOME 7, WHOLE GENOME SHOTGUN SEQUENCE"/>
    <property type="match status" value="1"/>
</dbReference>
<protein>
    <recommendedName>
        <fullName evidence="4">BZIP domain-containing protein</fullName>
    </recommendedName>
</protein>
<feature type="compositionally biased region" description="Low complexity" evidence="1">
    <location>
        <begin position="27"/>
        <end position="38"/>
    </location>
</feature>
<dbReference type="RefSeq" id="XP_056489940.1">
    <property type="nucleotide sequence ID" value="XM_056630638.1"/>
</dbReference>
<dbReference type="CDD" id="cd14688">
    <property type="entry name" value="bZIP_YAP"/>
    <property type="match status" value="1"/>
</dbReference>
<proteinExistence type="predicted"/>
<dbReference type="Proteomes" id="UP001147747">
    <property type="component" value="Unassembled WGS sequence"/>
</dbReference>
<dbReference type="AlphaFoldDB" id="A0A9W9W3L8"/>
<dbReference type="OrthoDB" id="5973539at2759"/>
<comment type="caution">
    <text evidence="2">The sequence shown here is derived from an EMBL/GenBank/DDBJ whole genome shotgun (WGS) entry which is preliminary data.</text>
</comment>
<reference evidence="2" key="1">
    <citation type="submission" date="2022-12" db="EMBL/GenBank/DDBJ databases">
        <authorList>
            <person name="Petersen C."/>
        </authorList>
    </citation>
    <scope>NUCLEOTIDE SEQUENCE</scope>
    <source>
        <strain evidence="2">IBT 29677</strain>
    </source>
</reference>
<sequence>MAASIHENTHSAEGSSKSPKKRVITPARKAQNRAAQQAYRKRQSERKAQSISQRGVTKKLAPRPSAASQEESSPVSEPESATFRRPSLEISDLRISQRTTSIPLADPMANTLRTTRDTIWGAVLNNAVCLGFDLTRLADCRRPYISPFFKSITSQDEPQAVVASTFDATIPVHLQPTMAQILVPHHASLDLIPLPLLRDRVIMMSFAMPQIFDLWDLKLDIYVHHALVYRSGGSHREYQSWDQNSWKATPWFLRKWCLDWVKELAVSEDS</sequence>
<reference evidence="2" key="2">
    <citation type="journal article" date="2023" name="IMA Fungus">
        <title>Comparative genomic study of the Penicillium genus elucidates a diverse pangenome and 15 lateral gene transfer events.</title>
        <authorList>
            <person name="Petersen C."/>
            <person name="Sorensen T."/>
            <person name="Nielsen M.R."/>
            <person name="Sondergaard T.E."/>
            <person name="Sorensen J.L."/>
            <person name="Fitzpatrick D.A."/>
            <person name="Frisvad J.C."/>
            <person name="Nielsen K.L."/>
        </authorList>
    </citation>
    <scope>NUCLEOTIDE SEQUENCE</scope>
    <source>
        <strain evidence="2">IBT 29677</strain>
    </source>
</reference>
<dbReference type="Pfam" id="PF11905">
    <property type="entry name" value="DUF3425"/>
    <property type="match status" value="1"/>
</dbReference>
<evidence type="ECO:0008006" key="4">
    <source>
        <dbReference type="Google" id="ProtNLM"/>
    </source>
</evidence>
<evidence type="ECO:0000313" key="2">
    <source>
        <dbReference type="EMBL" id="KAJ5397888.1"/>
    </source>
</evidence>
<dbReference type="EMBL" id="JAPZBU010000006">
    <property type="protein sequence ID" value="KAJ5397888.1"/>
    <property type="molecule type" value="Genomic_DNA"/>
</dbReference>
<evidence type="ECO:0000313" key="3">
    <source>
        <dbReference type="Proteomes" id="UP001147747"/>
    </source>
</evidence>
<name>A0A9W9W3L8_9EURO</name>
<feature type="region of interest" description="Disordered" evidence="1">
    <location>
        <begin position="1"/>
        <end position="88"/>
    </location>
</feature>
<dbReference type="GeneID" id="81369618"/>
<dbReference type="PANTHER" id="PTHR38116:SF8">
    <property type="entry name" value="BZIP DOMAIN-CONTAINING PROTEIN"/>
    <property type="match status" value="1"/>
</dbReference>
<dbReference type="InterPro" id="IPR021833">
    <property type="entry name" value="DUF3425"/>
</dbReference>